<keyword evidence="3" id="KW-1185">Reference proteome</keyword>
<evidence type="ECO:0000313" key="3">
    <source>
        <dbReference type="Proteomes" id="UP000319516"/>
    </source>
</evidence>
<dbReference type="PANTHER" id="PTHR43798">
    <property type="entry name" value="MONOACYLGLYCEROL LIPASE"/>
    <property type="match status" value="1"/>
</dbReference>
<dbReference type="OrthoDB" id="9770427at2"/>
<dbReference type="InterPro" id="IPR000073">
    <property type="entry name" value="AB_hydrolase_1"/>
</dbReference>
<dbReference type="Proteomes" id="UP000319516">
    <property type="component" value="Unassembled WGS sequence"/>
</dbReference>
<dbReference type="EMBL" id="VFOP01000001">
    <property type="protein sequence ID" value="TQL51696.1"/>
    <property type="molecule type" value="Genomic_DNA"/>
</dbReference>
<dbReference type="GO" id="GO:0016020">
    <property type="term" value="C:membrane"/>
    <property type="evidence" value="ECO:0007669"/>
    <property type="project" value="TreeGrafter"/>
</dbReference>
<dbReference type="Pfam" id="PF00561">
    <property type="entry name" value="Abhydrolase_1"/>
    <property type="match status" value="1"/>
</dbReference>
<dbReference type="SUPFAM" id="SSF53474">
    <property type="entry name" value="alpha/beta-Hydrolases"/>
    <property type="match status" value="1"/>
</dbReference>
<accession>A0A542YUD7</accession>
<dbReference type="AlphaFoldDB" id="A0A542YUD7"/>
<name>A0A542YUD7_9MICO</name>
<dbReference type="Gene3D" id="3.40.50.1820">
    <property type="entry name" value="alpha/beta hydrolase"/>
    <property type="match status" value="1"/>
</dbReference>
<evidence type="ECO:0000313" key="2">
    <source>
        <dbReference type="EMBL" id="TQL51696.1"/>
    </source>
</evidence>
<comment type="caution">
    <text evidence="2">The sequence shown here is derived from an EMBL/GenBank/DDBJ whole genome shotgun (WGS) entry which is preliminary data.</text>
</comment>
<dbReference type="InterPro" id="IPR029058">
    <property type="entry name" value="AB_hydrolase_fold"/>
</dbReference>
<reference evidence="2 3" key="1">
    <citation type="submission" date="2019-06" db="EMBL/GenBank/DDBJ databases">
        <title>Sequencing the genomes of 1000 actinobacteria strains.</title>
        <authorList>
            <person name="Klenk H.-P."/>
        </authorList>
    </citation>
    <scope>NUCLEOTIDE SEQUENCE [LARGE SCALE GENOMIC DNA]</scope>
    <source>
        <strain evidence="2 3">DSM 12335</strain>
    </source>
</reference>
<sequence>MPDQVTDYVATVTGGAGPPVLLLAGGAASSHGFFPGVADALPGHRIVSLDRPGTGRAQAAGAATLPTGSAAVARVLTELDAGPAVILGQSLGALLAVQVAIDHPELVAGLLLIDPTPVDLPGQLRSVSRVSRVIALPGKLPVLGPRVDRALFRLMGRQLEATPQTEEAIEVLLTSASLDATARATRTLEADAAALAPRLTRLDGPVVLLTADRPADHPVRASHERLVLALGGRLVAPAGAIHAEQARDPDGINALLRDVVAQAFGGTTHR</sequence>
<dbReference type="InterPro" id="IPR050266">
    <property type="entry name" value="AB_hydrolase_sf"/>
</dbReference>
<gene>
    <name evidence="2" type="ORF">FB467_2850</name>
</gene>
<proteinExistence type="predicted"/>
<organism evidence="2 3">
    <name type="scientific">Ornithinicoccus hortensis</name>
    <dbReference type="NCBI Taxonomy" id="82346"/>
    <lineage>
        <taxon>Bacteria</taxon>
        <taxon>Bacillati</taxon>
        <taxon>Actinomycetota</taxon>
        <taxon>Actinomycetes</taxon>
        <taxon>Micrococcales</taxon>
        <taxon>Intrasporangiaceae</taxon>
        <taxon>Ornithinicoccus</taxon>
    </lineage>
</organism>
<evidence type="ECO:0000259" key="1">
    <source>
        <dbReference type="Pfam" id="PF00561"/>
    </source>
</evidence>
<dbReference type="PRINTS" id="PR00111">
    <property type="entry name" value="ABHYDROLASE"/>
</dbReference>
<dbReference type="RefSeq" id="WP_141785661.1">
    <property type="nucleotide sequence ID" value="NZ_BAAAIK010000001.1"/>
</dbReference>
<feature type="domain" description="AB hydrolase-1" evidence="1">
    <location>
        <begin position="18"/>
        <end position="212"/>
    </location>
</feature>
<protein>
    <submittedName>
        <fullName evidence="2">Pimeloyl-ACP methyl ester carboxylesterase</fullName>
    </submittedName>
</protein>
<dbReference type="PANTHER" id="PTHR43798:SF33">
    <property type="entry name" value="HYDROLASE, PUTATIVE (AFU_ORTHOLOGUE AFUA_2G14860)-RELATED"/>
    <property type="match status" value="1"/>
</dbReference>
<dbReference type="GO" id="GO:0003824">
    <property type="term" value="F:catalytic activity"/>
    <property type="evidence" value="ECO:0007669"/>
    <property type="project" value="UniProtKB-ARBA"/>
</dbReference>